<evidence type="ECO:0000259" key="3">
    <source>
        <dbReference type="PROSITE" id="PS51412"/>
    </source>
</evidence>
<reference evidence="4" key="1">
    <citation type="submission" date="2021-01" db="UniProtKB">
        <authorList>
            <consortium name="EnsemblMetazoa"/>
        </authorList>
    </citation>
    <scope>IDENTIFICATION</scope>
</reference>
<feature type="domain" description="MACPF" evidence="3">
    <location>
        <begin position="1"/>
        <end position="266"/>
    </location>
</feature>
<dbReference type="GO" id="GO:0045087">
    <property type="term" value="P:innate immune response"/>
    <property type="evidence" value="ECO:0007669"/>
    <property type="project" value="UniProtKB-KW"/>
</dbReference>
<dbReference type="Pfam" id="PF01823">
    <property type="entry name" value="MACPF"/>
    <property type="match status" value="1"/>
</dbReference>
<dbReference type="AlphaFoldDB" id="A0A7M6DL10"/>
<proteinExistence type="predicted"/>
<sequence>MKLTLSLLKESHVELTSDYFDHWNNYTSTTSTTINVQGFGITEEGVISGKLSTEFRSVKSNQVDHKAVTTRVQLRHKFYTVKSKTDTDLHPNFKSRLLDIASHIQLNNTKMARYLTDLVVRDYGTHYITSIDAGAVLSKIDHIKSTYARQEQRDSTNIRIEASALFELWGASTSISHTSSTDNIDAYKKSITASSIKSHGGPPFGANFTVKDWEAGLVNNLAAIDRAGDPLYYAIEQQAFPELPDALVFELANYLKHSIKSYYKHNLIKGCTNPDARDFNVQAILDDHSCEKPFTNFTFGGVFQSCEVTNIPHSEAKCDEKKIQKNPKTDAYTCEEGYQPVFLHRHDEESGCKRHCKHFLFWSWHCRTYCGTIHYSTYWCAATGPVKQGEGFLFGGMYNKLMVNPLTGGSSCPPKFYPQVFGPEDMFVCISDDYELSRPYSIPFSGFFSCSIGNPLALKKNTNNRGPNGWPKSCPENYAQHLAVVDDTCEINYCVKVNSLSALGGLAPVRQPPFRSKPKRNMNITIPLTIINDETKSVWFKSLDNQKWTKANKSIILDRLAEIGIKNVAEDDITHIAENVMNRGAIDTLKASVTRVSPAEKKEAEISKSTGSGGGGSNQPVSNGTAVGITIGVLAIVLIIVLVAVTKFQRKKKQHRRGFNEIPAPGSNEPQTDQDYHAM</sequence>
<dbReference type="GO" id="GO:0002250">
    <property type="term" value="P:adaptive immune response"/>
    <property type="evidence" value="ECO:0007669"/>
    <property type="project" value="UniProtKB-KW"/>
</dbReference>
<keyword evidence="5" id="KW-1185">Reference proteome</keyword>
<dbReference type="InterPro" id="IPR020864">
    <property type="entry name" value="MACPF"/>
</dbReference>
<dbReference type="InterPro" id="IPR039707">
    <property type="entry name" value="MPEG1"/>
</dbReference>
<dbReference type="EnsemblMetazoa" id="CLYHEMT014498.1">
    <property type="protein sequence ID" value="CLYHEMP014498.1"/>
    <property type="gene ID" value="CLYHEMG014498"/>
</dbReference>
<dbReference type="PANTHER" id="PTHR31463:SF1">
    <property type="entry name" value="MACROPHAGE-EXPRESSED GENE 1 PROTEIN"/>
    <property type="match status" value="1"/>
</dbReference>
<dbReference type="RefSeq" id="XP_066928160.1">
    <property type="nucleotide sequence ID" value="XM_067072059.1"/>
</dbReference>
<dbReference type="Proteomes" id="UP000594262">
    <property type="component" value="Unplaced"/>
</dbReference>
<keyword evidence="2" id="KW-1133">Transmembrane helix</keyword>
<name>A0A7M6DL10_9CNID</name>
<keyword evidence="2" id="KW-0472">Membrane</keyword>
<protein>
    <recommendedName>
        <fullName evidence="3">MACPF domain-containing protein</fullName>
    </recommendedName>
</protein>
<organism evidence="4 5">
    <name type="scientific">Clytia hemisphaerica</name>
    <dbReference type="NCBI Taxonomy" id="252671"/>
    <lineage>
        <taxon>Eukaryota</taxon>
        <taxon>Metazoa</taxon>
        <taxon>Cnidaria</taxon>
        <taxon>Hydrozoa</taxon>
        <taxon>Hydroidolina</taxon>
        <taxon>Leptothecata</taxon>
        <taxon>Obeliida</taxon>
        <taxon>Clytiidae</taxon>
        <taxon>Clytia</taxon>
    </lineage>
</organism>
<evidence type="ECO:0000313" key="4">
    <source>
        <dbReference type="EnsemblMetazoa" id="CLYHEMP014498.1"/>
    </source>
</evidence>
<keyword evidence="2" id="KW-0812">Transmembrane</keyword>
<dbReference type="PROSITE" id="PS51412">
    <property type="entry name" value="MACPF_2"/>
    <property type="match status" value="1"/>
</dbReference>
<dbReference type="SMART" id="SM00457">
    <property type="entry name" value="MACPF"/>
    <property type="match status" value="1"/>
</dbReference>
<evidence type="ECO:0000256" key="2">
    <source>
        <dbReference type="SAM" id="Phobius"/>
    </source>
</evidence>
<feature type="region of interest" description="Disordered" evidence="1">
    <location>
        <begin position="654"/>
        <end position="679"/>
    </location>
</feature>
<dbReference type="PANTHER" id="PTHR31463">
    <property type="entry name" value="MACROPHAGE-EXPRESSED GENE 1 PROTEIN"/>
    <property type="match status" value="1"/>
</dbReference>
<accession>A0A7M6DL10</accession>
<feature type="transmembrane region" description="Helical" evidence="2">
    <location>
        <begin position="626"/>
        <end position="646"/>
    </location>
</feature>
<evidence type="ECO:0000313" key="5">
    <source>
        <dbReference type="Proteomes" id="UP000594262"/>
    </source>
</evidence>
<dbReference type="OrthoDB" id="5950457at2759"/>
<feature type="region of interest" description="Disordered" evidence="1">
    <location>
        <begin position="597"/>
        <end position="620"/>
    </location>
</feature>
<dbReference type="GO" id="GO:0030670">
    <property type="term" value="C:phagocytic vesicle membrane"/>
    <property type="evidence" value="ECO:0007669"/>
    <property type="project" value="UniProtKB-SubCell"/>
</dbReference>
<evidence type="ECO:0000256" key="1">
    <source>
        <dbReference type="SAM" id="MobiDB-lite"/>
    </source>
</evidence>
<dbReference type="GeneID" id="136815605"/>
<dbReference type="CDD" id="cd22579">
    <property type="entry name" value="MPEG1_P2"/>
    <property type="match status" value="1"/>
</dbReference>